<keyword evidence="4" id="KW-1133">Transmembrane helix</keyword>
<feature type="coiled-coil region" evidence="3">
    <location>
        <begin position="116"/>
        <end position="143"/>
    </location>
</feature>
<dbReference type="SFLD" id="SFLDG00358">
    <property type="entry name" value="Main_(cytGST)"/>
    <property type="match status" value="1"/>
</dbReference>
<feature type="transmembrane region" description="Helical" evidence="4">
    <location>
        <begin position="149"/>
        <end position="170"/>
    </location>
</feature>
<evidence type="ECO:0000259" key="5">
    <source>
        <dbReference type="PROSITE" id="PS50404"/>
    </source>
</evidence>
<feature type="domain" description="GST C-terminal" evidence="6">
    <location>
        <begin position="89"/>
        <end position="215"/>
    </location>
</feature>
<organism evidence="7">
    <name type="scientific">Prorocentrum micans</name>
    <name type="common">Red tide dinoflagellate</name>
    <dbReference type="NCBI Taxonomy" id="2945"/>
    <lineage>
        <taxon>Eukaryota</taxon>
        <taxon>Sar</taxon>
        <taxon>Alveolata</taxon>
        <taxon>Dinophyceae</taxon>
        <taxon>Prorocentrales</taxon>
        <taxon>Prorocentraceae</taxon>
        <taxon>Prorocentrum</taxon>
    </lineage>
</organism>
<dbReference type="InterPro" id="IPR040079">
    <property type="entry name" value="Glutathione_S-Trfase"/>
</dbReference>
<dbReference type="SUPFAM" id="SSF52833">
    <property type="entry name" value="Thioredoxin-like"/>
    <property type="match status" value="1"/>
</dbReference>
<evidence type="ECO:0000256" key="2">
    <source>
        <dbReference type="RuleBase" id="RU003494"/>
    </source>
</evidence>
<accession>A0A7S2TB82</accession>
<evidence type="ECO:0000256" key="4">
    <source>
        <dbReference type="SAM" id="Phobius"/>
    </source>
</evidence>
<dbReference type="Gene3D" id="3.40.30.10">
    <property type="entry name" value="Glutaredoxin"/>
    <property type="match status" value="1"/>
</dbReference>
<dbReference type="AlphaFoldDB" id="A0A7S2TB82"/>
<gene>
    <name evidence="7" type="ORF">PMIC02512_LOCUS1620</name>
</gene>
<proteinExistence type="inferred from homology"/>
<dbReference type="Gene3D" id="1.20.1050.10">
    <property type="match status" value="1"/>
</dbReference>
<evidence type="ECO:0008006" key="8">
    <source>
        <dbReference type="Google" id="ProtNLM"/>
    </source>
</evidence>
<name>A0A7S2TB82_PROMC</name>
<dbReference type="InterPro" id="IPR004046">
    <property type="entry name" value="GST_C"/>
</dbReference>
<evidence type="ECO:0000313" key="7">
    <source>
        <dbReference type="EMBL" id="CAD9724483.1"/>
    </source>
</evidence>
<evidence type="ECO:0000259" key="6">
    <source>
        <dbReference type="PROSITE" id="PS50405"/>
    </source>
</evidence>
<dbReference type="PANTHER" id="PTHR44051:SF8">
    <property type="entry name" value="GLUTATHIONE S-TRANSFERASE GSTA"/>
    <property type="match status" value="1"/>
</dbReference>
<dbReference type="InterPro" id="IPR010987">
    <property type="entry name" value="Glutathione-S-Trfase_C-like"/>
</dbReference>
<keyword evidence="3" id="KW-0175">Coiled coil</keyword>
<dbReference type="EMBL" id="HBHN01005742">
    <property type="protein sequence ID" value="CAD9724483.1"/>
    <property type="molecule type" value="Transcribed_RNA"/>
</dbReference>
<dbReference type="InterPro" id="IPR036282">
    <property type="entry name" value="Glutathione-S-Trfase_C_sf"/>
</dbReference>
<evidence type="ECO:0000256" key="1">
    <source>
        <dbReference type="ARBA" id="ARBA00007409"/>
    </source>
</evidence>
<sequence length="224" mass="25787">MKFYTNPLSNNSFRVELYLKEKGLEYEMVNVALMSGEHKKEEYLKDFPRGQVPGLKLDSGETLYESCAIIDFLENTTTKGPALKPPSSDISNSALFYTRLHEFHQKLDPANIFGSVAFGKKTKEELKDRIEKLENEVDNWDKYLEGRKFFAGEFSIVDIVIFPLIATWVFGLTLDLSTRPNLQEWFDSVSSRETVKGCVWYQQWSTQEGLKGTPFERKSILGKE</sequence>
<dbReference type="Pfam" id="PF02798">
    <property type="entry name" value="GST_N"/>
    <property type="match status" value="1"/>
</dbReference>
<evidence type="ECO:0000256" key="3">
    <source>
        <dbReference type="SAM" id="Coils"/>
    </source>
</evidence>
<dbReference type="PANTHER" id="PTHR44051">
    <property type="entry name" value="GLUTATHIONE S-TRANSFERASE-RELATED"/>
    <property type="match status" value="1"/>
</dbReference>
<dbReference type="PROSITE" id="PS50404">
    <property type="entry name" value="GST_NTER"/>
    <property type="match status" value="1"/>
</dbReference>
<feature type="domain" description="GST N-terminal" evidence="5">
    <location>
        <begin position="1"/>
        <end position="81"/>
    </location>
</feature>
<dbReference type="SFLD" id="SFLDS00019">
    <property type="entry name" value="Glutathione_Transferase_(cytos"/>
    <property type="match status" value="1"/>
</dbReference>
<dbReference type="InterPro" id="IPR036249">
    <property type="entry name" value="Thioredoxin-like_sf"/>
</dbReference>
<dbReference type="Pfam" id="PF00043">
    <property type="entry name" value="GST_C"/>
    <property type="match status" value="1"/>
</dbReference>
<keyword evidence="4" id="KW-0472">Membrane</keyword>
<dbReference type="SUPFAM" id="SSF47616">
    <property type="entry name" value="GST C-terminal domain-like"/>
    <property type="match status" value="1"/>
</dbReference>
<comment type="similarity">
    <text evidence="1 2">Belongs to the GST superfamily.</text>
</comment>
<dbReference type="PROSITE" id="PS50405">
    <property type="entry name" value="GST_CTER"/>
    <property type="match status" value="1"/>
</dbReference>
<keyword evidence="4" id="KW-0812">Transmembrane</keyword>
<reference evidence="7" key="1">
    <citation type="submission" date="2021-01" db="EMBL/GenBank/DDBJ databases">
        <authorList>
            <person name="Corre E."/>
            <person name="Pelletier E."/>
            <person name="Niang G."/>
            <person name="Scheremetjew M."/>
            <person name="Finn R."/>
            <person name="Kale V."/>
            <person name="Holt S."/>
            <person name="Cochrane G."/>
            <person name="Meng A."/>
            <person name="Brown T."/>
            <person name="Cohen L."/>
        </authorList>
    </citation>
    <scope>NUCLEOTIDE SEQUENCE</scope>
    <source>
        <strain evidence="7">CCCM 845</strain>
    </source>
</reference>
<dbReference type="InterPro" id="IPR004045">
    <property type="entry name" value="Glutathione_S-Trfase_N"/>
</dbReference>
<protein>
    <recommendedName>
        <fullName evidence="8">Glutathione S-transferase</fullName>
    </recommendedName>
</protein>